<feature type="non-terminal residue" evidence="1">
    <location>
        <position position="71"/>
    </location>
</feature>
<organism evidence="1 2">
    <name type="scientific">Bacteroides muris</name>
    <name type="common">ex Fokt et al. 2023</name>
    <dbReference type="NCBI Taxonomy" id="2937417"/>
    <lineage>
        <taxon>Bacteria</taxon>
        <taxon>Pseudomonadati</taxon>
        <taxon>Bacteroidota</taxon>
        <taxon>Bacteroidia</taxon>
        <taxon>Bacteroidales</taxon>
        <taxon>Bacteroidaceae</taxon>
        <taxon>Bacteroides</taxon>
    </lineage>
</organism>
<proteinExistence type="predicted"/>
<gene>
    <name evidence="1" type="ORF">M1B78_18605</name>
</gene>
<comment type="caution">
    <text evidence="1">The sequence shown here is derived from an EMBL/GenBank/DDBJ whole genome shotgun (WGS) entry which is preliminary data.</text>
</comment>
<reference evidence="1" key="1">
    <citation type="journal article" date="2022" name="Arch. Microbiol.">
        <title>Bacteroides muris sp. nov. isolated from the cecum of wild-derived house mice.</title>
        <authorList>
            <person name="Fokt H."/>
            <person name="Unni R."/>
            <person name="Repnik U."/>
            <person name="Schmitz R.A."/>
            <person name="Bramkamp M."/>
            <person name="Baines J.F."/>
            <person name="Unterweger D."/>
        </authorList>
    </citation>
    <scope>NUCLEOTIDE SEQUENCE</scope>
    <source>
        <strain evidence="1">KH569_7</strain>
    </source>
</reference>
<sequence length="71" mass="8099">TAVGREPIVRVELVDTVNNALVAMRYLKVKWVKEAGERELSHAFADSIYYCSNYTGRIGTQEMNEDIYDKA</sequence>
<dbReference type="EMBL" id="JAMZEE010000161">
    <property type="protein sequence ID" value="MCR6510094.1"/>
    <property type="molecule type" value="Genomic_DNA"/>
</dbReference>
<reference evidence="1" key="2">
    <citation type="submission" date="2022-04" db="EMBL/GenBank/DDBJ databases">
        <authorList>
            <person name="Fokt H."/>
            <person name="Baines J."/>
        </authorList>
    </citation>
    <scope>NUCLEOTIDE SEQUENCE</scope>
    <source>
        <strain evidence="1">KH569_7</strain>
    </source>
</reference>
<evidence type="ECO:0000313" key="2">
    <source>
        <dbReference type="Proteomes" id="UP001143810"/>
    </source>
</evidence>
<dbReference type="RefSeq" id="WP_257941521.1">
    <property type="nucleotide sequence ID" value="NZ_JAMZEE010000161.1"/>
</dbReference>
<evidence type="ECO:0000313" key="1">
    <source>
        <dbReference type="EMBL" id="MCR6510094.1"/>
    </source>
</evidence>
<dbReference type="Proteomes" id="UP001143810">
    <property type="component" value="Unassembled WGS sequence"/>
</dbReference>
<dbReference type="AlphaFoldDB" id="A0A9X2P256"/>
<name>A0A9X2P256_9BACE</name>
<accession>A0A9X2P256</accession>
<feature type="non-terminal residue" evidence="1">
    <location>
        <position position="1"/>
    </location>
</feature>
<protein>
    <submittedName>
        <fullName evidence="1">Uncharacterized protein</fullName>
    </submittedName>
</protein>